<keyword evidence="1" id="KW-0862">Zinc</keyword>
<accession>A0A7J9DXD5</accession>
<keyword evidence="1" id="KW-0479">Metal-binding</keyword>
<dbReference type="Proteomes" id="UP000593568">
    <property type="component" value="Unassembled WGS sequence"/>
</dbReference>
<dbReference type="PANTHER" id="PTHR31286:SF173">
    <property type="entry name" value="DUF4283 DOMAIN-CONTAINING PROTEIN"/>
    <property type="match status" value="1"/>
</dbReference>
<evidence type="ECO:0000313" key="3">
    <source>
        <dbReference type="EMBL" id="MBA0765420.1"/>
    </source>
</evidence>
<evidence type="ECO:0000259" key="2">
    <source>
        <dbReference type="PROSITE" id="PS50158"/>
    </source>
</evidence>
<protein>
    <recommendedName>
        <fullName evidence="2">CCHC-type domain-containing protein</fullName>
    </recommendedName>
</protein>
<feature type="non-terminal residue" evidence="3">
    <location>
        <position position="493"/>
    </location>
</feature>
<dbReference type="PANTHER" id="PTHR31286">
    <property type="entry name" value="GLYCINE-RICH CELL WALL STRUCTURAL PROTEIN 1.8-LIKE"/>
    <property type="match status" value="1"/>
</dbReference>
<sequence>MSDIVISIDDREGDGDGINEDCNTNKVRFKEIGDDLGENMVVDSVPVPRTSWKDKLLEGRAVGSFASPMTLEGCTDEEFDSEDGDISRSTVNEIPTIDFSEQIQKLLVKDMDSTVMVKLLGCNIGLPGLLYKRRVLEEIINFVGKEAKLDIKTESGVRDRVAKMTVFIDLEKLFTFQILVNGKVQRVEFEALLAVCFTCGRYGHLKGLCPFTLVDQNIDANKGRVSKSLAKKFNSTADTRSQKVKITATRLEGSKFEALNSLEVISVEKGEDESATLGASLDTPQKRAEQAWGHSIEREPIGPIETVVDLNAEFLDPNRHSAVIFKENFDPNSLTNKVKDGTLSCENPIANAKKVVSGGKGAKARFGKIINRLRAVGDTLKLLLVKEKTDVLDVGVDSPDAFMWWYLDRWRDSVSVEVLKSYPQFVLIKIVGNMFKRGPQFTWQRGGVDERLDRAICNDDWISAFSNSIVAYLPQLKSGHRPLCLSLKLECHI</sequence>
<dbReference type="InterPro" id="IPR001878">
    <property type="entry name" value="Znf_CCHC"/>
</dbReference>
<keyword evidence="1" id="KW-0863">Zinc-finger</keyword>
<evidence type="ECO:0000313" key="4">
    <source>
        <dbReference type="Proteomes" id="UP000593568"/>
    </source>
</evidence>
<keyword evidence="4" id="KW-1185">Reference proteome</keyword>
<feature type="domain" description="CCHC-type" evidence="2">
    <location>
        <begin position="196"/>
        <end position="210"/>
    </location>
</feature>
<dbReference type="GO" id="GO:0008270">
    <property type="term" value="F:zinc ion binding"/>
    <property type="evidence" value="ECO:0007669"/>
    <property type="project" value="UniProtKB-KW"/>
</dbReference>
<reference evidence="3 4" key="1">
    <citation type="journal article" date="2019" name="Genome Biol. Evol.">
        <title>Insights into the evolution of the New World diploid cottons (Gossypium, subgenus Houzingenia) based on genome sequencing.</title>
        <authorList>
            <person name="Grover C.E."/>
            <person name="Arick M.A. 2nd"/>
            <person name="Thrash A."/>
            <person name="Conover J.L."/>
            <person name="Sanders W.S."/>
            <person name="Peterson D.G."/>
            <person name="Frelichowski J.E."/>
            <person name="Scheffler J.A."/>
            <person name="Scheffler B.E."/>
            <person name="Wendel J.F."/>
        </authorList>
    </citation>
    <scope>NUCLEOTIDE SEQUENCE [LARGE SCALE GENOMIC DNA]</scope>
    <source>
        <strain evidence="3">8</strain>
        <tissue evidence="3">Leaf</tissue>
    </source>
</reference>
<dbReference type="AlphaFoldDB" id="A0A7J9DXD5"/>
<evidence type="ECO:0000256" key="1">
    <source>
        <dbReference type="PROSITE-ProRule" id="PRU00047"/>
    </source>
</evidence>
<gene>
    <name evidence="3" type="ORF">Gotri_014623</name>
</gene>
<organism evidence="3 4">
    <name type="scientific">Gossypium trilobum</name>
    <dbReference type="NCBI Taxonomy" id="34281"/>
    <lineage>
        <taxon>Eukaryota</taxon>
        <taxon>Viridiplantae</taxon>
        <taxon>Streptophyta</taxon>
        <taxon>Embryophyta</taxon>
        <taxon>Tracheophyta</taxon>
        <taxon>Spermatophyta</taxon>
        <taxon>Magnoliopsida</taxon>
        <taxon>eudicotyledons</taxon>
        <taxon>Gunneridae</taxon>
        <taxon>Pentapetalae</taxon>
        <taxon>rosids</taxon>
        <taxon>malvids</taxon>
        <taxon>Malvales</taxon>
        <taxon>Malvaceae</taxon>
        <taxon>Malvoideae</taxon>
        <taxon>Gossypium</taxon>
    </lineage>
</organism>
<dbReference type="GO" id="GO:0003676">
    <property type="term" value="F:nucleic acid binding"/>
    <property type="evidence" value="ECO:0007669"/>
    <property type="project" value="InterPro"/>
</dbReference>
<dbReference type="EMBL" id="JABEZW010000005">
    <property type="protein sequence ID" value="MBA0765420.1"/>
    <property type="molecule type" value="Genomic_DNA"/>
</dbReference>
<dbReference type="InterPro" id="IPR040256">
    <property type="entry name" value="At4g02000-like"/>
</dbReference>
<name>A0A7J9DXD5_9ROSI</name>
<dbReference type="PROSITE" id="PS50158">
    <property type="entry name" value="ZF_CCHC"/>
    <property type="match status" value="1"/>
</dbReference>
<comment type="caution">
    <text evidence="3">The sequence shown here is derived from an EMBL/GenBank/DDBJ whole genome shotgun (WGS) entry which is preliminary data.</text>
</comment>
<proteinExistence type="predicted"/>